<dbReference type="GO" id="GO:0043565">
    <property type="term" value="F:sequence-specific DNA binding"/>
    <property type="evidence" value="ECO:0007669"/>
    <property type="project" value="InterPro"/>
</dbReference>
<organism evidence="5 6">
    <name type="scientific">Rhizobium vallis</name>
    <dbReference type="NCBI Taxonomy" id="634290"/>
    <lineage>
        <taxon>Bacteria</taxon>
        <taxon>Pseudomonadati</taxon>
        <taxon>Pseudomonadota</taxon>
        <taxon>Alphaproteobacteria</taxon>
        <taxon>Hyphomicrobiales</taxon>
        <taxon>Rhizobiaceae</taxon>
        <taxon>Rhizobium/Agrobacterium group</taxon>
        <taxon>Rhizobium</taxon>
    </lineage>
</organism>
<dbReference type="InterPro" id="IPR050204">
    <property type="entry name" value="AraC_XylS_family_regulators"/>
</dbReference>
<dbReference type="InterPro" id="IPR018060">
    <property type="entry name" value="HTH_AraC"/>
</dbReference>
<dbReference type="InterPro" id="IPR018062">
    <property type="entry name" value="HTH_AraC-typ_CS"/>
</dbReference>
<dbReference type="InterPro" id="IPR035418">
    <property type="entry name" value="AraC-bd_2"/>
</dbReference>
<evidence type="ECO:0000256" key="2">
    <source>
        <dbReference type="ARBA" id="ARBA00023125"/>
    </source>
</evidence>
<dbReference type="PANTHER" id="PTHR46796">
    <property type="entry name" value="HTH-TYPE TRANSCRIPTIONAL ACTIVATOR RHAS-RELATED"/>
    <property type="match status" value="1"/>
</dbReference>
<dbReference type="SMART" id="SM00342">
    <property type="entry name" value="HTH_ARAC"/>
    <property type="match status" value="1"/>
</dbReference>
<accession>A0A3S0QS43</accession>
<name>A0A3S0QS43_9HYPH</name>
<keyword evidence="6" id="KW-1185">Reference proteome</keyword>
<keyword evidence="1" id="KW-0805">Transcription regulation</keyword>
<dbReference type="RefSeq" id="WP_126923897.1">
    <property type="nucleotide sequence ID" value="NZ_ML133695.1"/>
</dbReference>
<comment type="caution">
    <text evidence="5">The sequence shown here is derived from an EMBL/GenBank/DDBJ whole genome shotgun (WGS) entry which is preliminary data.</text>
</comment>
<protein>
    <submittedName>
        <fullName evidence="5">AraC family transcriptional regulator</fullName>
    </submittedName>
</protein>
<evidence type="ECO:0000313" key="6">
    <source>
        <dbReference type="Proteomes" id="UP000278823"/>
    </source>
</evidence>
<keyword evidence="2" id="KW-0238">DNA-binding</keyword>
<dbReference type="EMBL" id="RJTH01000010">
    <property type="protein sequence ID" value="RUM22163.1"/>
    <property type="molecule type" value="Genomic_DNA"/>
</dbReference>
<sequence length="339" mass="36822">MSASPDWHAHDSLTKQRAMASMPFRETVRSGTDPDQLSEALSTPKAPIKVTAQGGTSIAYHCNFISLEDVGVADCSYDGTIHCQREGVVDKIAVFLPTAGNMTFSGGGEPIYSTPGKGLILESGHAGSSSIVGPRRHLCLFVDRAKMLTRLGHMFERTISGDLGFHPHFDLTAGPGLVLQQLVSNLHSGLSRGSLLQRSPVAVNALCDAATYLLLEACPHRYSDQLARPAPAPAPRHVKRAIEFMQEHVAELQSLDDIAAAAGVSIRTLQQGFRQFKNTTPTAYLHEIRMLAVHRELCESGGSQAVADIALRWGFTHLGRFAGEYRKRFGQLPSQTLKR</sequence>
<dbReference type="OrthoDB" id="7285481at2"/>
<dbReference type="Pfam" id="PF12833">
    <property type="entry name" value="HTH_18"/>
    <property type="match status" value="1"/>
</dbReference>
<dbReference type="PROSITE" id="PS00041">
    <property type="entry name" value="HTH_ARAC_FAMILY_1"/>
    <property type="match status" value="1"/>
</dbReference>
<dbReference type="PANTHER" id="PTHR46796:SF12">
    <property type="entry name" value="HTH-TYPE DNA-BINDING TRANSCRIPTIONAL ACTIVATOR EUTR"/>
    <property type="match status" value="1"/>
</dbReference>
<evidence type="ECO:0000256" key="3">
    <source>
        <dbReference type="ARBA" id="ARBA00023163"/>
    </source>
</evidence>
<dbReference type="Proteomes" id="UP000278823">
    <property type="component" value="Unassembled WGS sequence"/>
</dbReference>
<gene>
    <name evidence="5" type="ORF">EFQ99_25040</name>
</gene>
<evidence type="ECO:0000256" key="1">
    <source>
        <dbReference type="ARBA" id="ARBA00023015"/>
    </source>
</evidence>
<dbReference type="PROSITE" id="PS01124">
    <property type="entry name" value="HTH_ARAC_FAMILY_2"/>
    <property type="match status" value="1"/>
</dbReference>
<feature type="domain" description="HTH araC/xylS-type" evidence="4">
    <location>
        <begin position="239"/>
        <end position="339"/>
    </location>
</feature>
<keyword evidence="3" id="KW-0804">Transcription</keyword>
<proteinExistence type="predicted"/>
<dbReference type="AlphaFoldDB" id="A0A3S0QS43"/>
<dbReference type="SUPFAM" id="SSF46689">
    <property type="entry name" value="Homeodomain-like"/>
    <property type="match status" value="2"/>
</dbReference>
<dbReference type="GO" id="GO:0003700">
    <property type="term" value="F:DNA-binding transcription factor activity"/>
    <property type="evidence" value="ECO:0007669"/>
    <property type="project" value="InterPro"/>
</dbReference>
<dbReference type="InterPro" id="IPR009057">
    <property type="entry name" value="Homeodomain-like_sf"/>
</dbReference>
<reference evidence="6" key="1">
    <citation type="submission" date="2018-11" db="EMBL/GenBank/DDBJ databases">
        <title>Rhizobium chutanense sp. nov., isolated from root nodules of Phaseolus vulgaris in China.</title>
        <authorList>
            <person name="Huo Y."/>
        </authorList>
    </citation>
    <scope>NUCLEOTIDE SEQUENCE [LARGE SCALE GENOMIC DNA]</scope>
    <source>
        <strain evidence="6">CCBAU 65647</strain>
    </source>
</reference>
<dbReference type="Pfam" id="PF14525">
    <property type="entry name" value="AraC_binding_2"/>
    <property type="match status" value="1"/>
</dbReference>
<evidence type="ECO:0000259" key="4">
    <source>
        <dbReference type="PROSITE" id="PS01124"/>
    </source>
</evidence>
<dbReference type="Gene3D" id="1.10.10.60">
    <property type="entry name" value="Homeodomain-like"/>
    <property type="match status" value="1"/>
</dbReference>
<evidence type="ECO:0000313" key="5">
    <source>
        <dbReference type="EMBL" id="RUM22163.1"/>
    </source>
</evidence>